<dbReference type="Proteomes" id="UP001276150">
    <property type="component" value="Unassembled WGS sequence"/>
</dbReference>
<keyword evidence="3" id="KW-1185">Reference proteome</keyword>
<gene>
    <name evidence="2" type="ORF">ORD21_18310</name>
</gene>
<keyword evidence="1" id="KW-0472">Membrane</keyword>
<protein>
    <submittedName>
        <fullName evidence="2">Uncharacterized protein</fullName>
    </submittedName>
</protein>
<keyword evidence="1" id="KW-0812">Transmembrane</keyword>
<evidence type="ECO:0000313" key="3">
    <source>
        <dbReference type="Proteomes" id="UP001276150"/>
    </source>
</evidence>
<evidence type="ECO:0000256" key="1">
    <source>
        <dbReference type="SAM" id="Phobius"/>
    </source>
</evidence>
<name>A0ABU4DXE2_9DEIO</name>
<dbReference type="EMBL" id="JAPMIV010000071">
    <property type="protein sequence ID" value="MDV6376550.1"/>
    <property type="molecule type" value="Genomic_DNA"/>
</dbReference>
<accession>A0ABU4DXE2</accession>
<proteinExistence type="predicted"/>
<keyword evidence="1" id="KW-1133">Transmembrane helix</keyword>
<dbReference type="RefSeq" id="WP_317641906.1">
    <property type="nucleotide sequence ID" value="NZ_JAPMIV010000071.1"/>
</dbReference>
<reference evidence="2 3" key="1">
    <citation type="submission" date="2022-11" db="EMBL/GenBank/DDBJ databases">
        <title>Deinococcus ZS9-10, Low Temperature and Draught-tolerating, UV-resistant Bacteria from Continental Antarctica.</title>
        <authorList>
            <person name="Cheng L."/>
        </authorList>
    </citation>
    <scope>NUCLEOTIDE SEQUENCE [LARGE SCALE GENOMIC DNA]</scope>
    <source>
        <strain evidence="2 3">ZS9-10</strain>
    </source>
</reference>
<organism evidence="2 3">
    <name type="scientific">Deinococcus arenicola</name>
    <dbReference type="NCBI Taxonomy" id="2994950"/>
    <lineage>
        <taxon>Bacteria</taxon>
        <taxon>Thermotogati</taxon>
        <taxon>Deinococcota</taxon>
        <taxon>Deinococci</taxon>
        <taxon>Deinococcales</taxon>
        <taxon>Deinococcaceae</taxon>
        <taxon>Deinococcus</taxon>
    </lineage>
</organism>
<evidence type="ECO:0000313" key="2">
    <source>
        <dbReference type="EMBL" id="MDV6376550.1"/>
    </source>
</evidence>
<feature type="transmembrane region" description="Helical" evidence="1">
    <location>
        <begin position="15"/>
        <end position="33"/>
    </location>
</feature>
<comment type="caution">
    <text evidence="2">The sequence shown here is derived from an EMBL/GenBank/DDBJ whole genome shotgun (WGS) entry which is preliminary data.</text>
</comment>
<sequence>MNLGLDSLVLGPLNLSWQSLTLLLGLVTWLGLARFAQAERALLVTLLVARLWAAVPGLDGSRPLLENMLDIEVATV</sequence>